<feature type="transmembrane region" description="Helical" evidence="1">
    <location>
        <begin position="657"/>
        <end position="677"/>
    </location>
</feature>
<dbReference type="KEGG" id="mbr:MONBRDRAFT_6049"/>
<evidence type="ECO:0000256" key="2">
    <source>
        <dbReference type="SAM" id="SignalP"/>
    </source>
</evidence>
<proteinExistence type="predicted"/>
<keyword evidence="4" id="KW-1185">Reference proteome</keyword>
<evidence type="ECO:0000313" key="4">
    <source>
        <dbReference type="Proteomes" id="UP000001357"/>
    </source>
</evidence>
<protein>
    <recommendedName>
        <fullName evidence="5">GPS domain-containing protein</fullName>
    </recommendedName>
</protein>
<dbReference type="EMBL" id="CH991544">
    <property type="protein sequence ID" value="EDQ91911.1"/>
    <property type="molecule type" value="Genomic_DNA"/>
</dbReference>
<keyword evidence="2" id="KW-0732">Signal</keyword>
<feature type="signal peptide" evidence="2">
    <location>
        <begin position="1"/>
        <end position="24"/>
    </location>
</feature>
<dbReference type="AlphaFoldDB" id="A9URF1"/>
<name>A9URF1_MONBE</name>
<feature type="transmembrane region" description="Helical" evidence="1">
    <location>
        <begin position="552"/>
        <end position="574"/>
    </location>
</feature>
<gene>
    <name evidence="3" type="ORF">MONBRDRAFT_6049</name>
</gene>
<evidence type="ECO:0008006" key="5">
    <source>
        <dbReference type="Google" id="ProtNLM"/>
    </source>
</evidence>
<feature type="transmembrane region" description="Helical" evidence="1">
    <location>
        <begin position="586"/>
        <end position="606"/>
    </location>
</feature>
<dbReference type="Proteomes" id="UP000001357">
    <property type="component" value="Unassembled WGS sequence"/>
</dbReference>
<feature type="transmembrane region" description="Helical" evidence="1">
    <location>
        <begin position="697"/>
        <end position="720"/>
    </location>
</feature>
<feature type="chain" id="PRO_5002744381" description="GPS domain-containing protein" evidence="2">
    <location>
        <begin position="25"/>
        <end position="1042"/>
    </location>
</feature>
<dbReference type="GeneID" id="5888544"/>
<keyword evidence="1" id="KW-1133">Transmembrane helix</keyword>
<dbReference type="InParanoid" id="A9URF1"/>
<keyword evidence="1" id="KW-0812">Transmembrane</keyword>
<keyword evidence="1" id="KW-0472">Membrane</keyword>
<sequence length="1042" mass="111458">MRRAIIHTLVLGGVLLLGLPPGLTQVQTADVNAIPRAACFRGEPCTCPAADEVVVHSLNAEGTCTSCSCETHPKLAAALNSSLSCPADTPCLCAPTFTPHYFPDETRPDCTRCECLPWVTSPSPWLTSTKAQRSLRQDACFCAAHSLDAGALRRTRCGHEVHLACPASKPYGHVAVACLPSSDGTDGTWSAPLEACQATNAADLLADAMRLDTWPAVNVSRWLRVLEAFVQNPPALLTGQSANFLSMTLELTLREAVFLDKLLPGDWQRLLEALDAYQNLDGGALWAFEAQTVYRRAWAGLVRRFALLLARTSTPHLSSRRLDIQWLDENKARDIATEDVLVLRPARQPSAYTLVPLPSLTAALENGTSTMRLIYAHLGRFPASTRLQLAPAALARIPGPLVVTQRPSRILVLATDLQTEAMLETDLFYSEPLAAKLGTAATATASLASSSTPSTAASSTASTANLATTLLCVRWTLVAGYGGAWDPANCTTNYAGDLAECRCKEPGVIALLPLTQVASPPTAIPPTSTLSISDVPQASSQALHHQLSPPTAILLVTAAGLCLVVAALYSILMWRKEMLRTDRRQRHLVVGMALVAAVAIAAMLLIQPGALHLPIATVAVLAGQGLAYAVLSQLLLISILAGQGLRDVEALPRPWRLVIAWGIPVALVAVHEILWAMDLGGSIGILSPTEMAGFEGLQRWIALGALLGLGATTLAAIVVLHRRMQRHTAVTDTNVHAQWERQLNTVELPTISAILFVLAQTLGWIALQASTSESTAVGWYLELAGATLICLAALAFTIMTCWQNRDVYTWLCPCAAPPESPRLASMKKRKMSDVGKLMQNLQASVRRSNRASAASALQWDDSDMPSTLPHVRPGLGRASHMTSYTSLIERARTTGVQSPNLENGLDMNLDDDELYAPSQTGSVNGDADPMALFTLAADMCIDQGLNAPAPPLAPGSMHAPSTIRRHTSRHANRHIDAIRLAAIEAANELQAAYSAYYSSSASSPRATPPLELPSSQELAAASTFRLPRGSLLLENVEHDSMT</sequence>
<evidence type="ECO:0000256" key="1">
    <source>
        <dbReference type="SAM" id="Phobius"/>
    </source>
</evidence>
<evidence type="ECO:0000313" key="3">
    <source>
        <dbReference type="EMBL" id="EDQ91911.1"/>
    </source>
</evidence>
<feature type="transmembrane region" description="Helical" evidence="1">
    <location>
        <begin position="748"/>
        <end position="767"/>
    </location>
</feature>
<organism evidence="3 4">
    <name type="scientific">Monosiga brevicollis</name>
    <name type="common">Choanoflagellate</name>
    <dbReference type="NCBI Taxonomy" id="81824"/>
    <lineage>
        <taxon>Eukaryota</taxon>
        <taxon>Choanoflagellata</taxon>
        <taxon>Craspedida</taxon>
        <taxon>Salpingoecidae</taxon>
        <taxon>Monosiga</taxon>
    </lineage>
</organism>
<feature type="transmembrane region" description="Helical" evidence="1">
    <location>
        <begin position="779"/>
        <end position="802"/>
    </location>
</feature>
<dbReference type="RefSeq" id="XP_001743197.1">
    <property type="nucleotide sequence ID" value="XM_001743145.1"/>
</dbReference>
<accession>A9URF1</accession>
<feature type="transmembrane region" description="Helical" evidence="1">
    <location>
        <begin position="626"/>
        <end position="645"/>
    </location>
</feature>
<reference evidence="3 4" key="1">
    <citation type="journal article" date="2008" name="Nature">
        <title>The genome of the choanoflagellate Monosiga brevicollis and the origin of metazoans.</title>
        <authorList>
            <consortium name="JGI Sequencing"/>
            <person name="King N."/>
            <person name="Westbrook M.J."/>
            <person name="Young S.L."/>
            <person name="Kuo A."/>
            <person name="Abedin M."/>
            <person name="Chapman J."/>
            <person name="Fairclough S."/>
            <person name="Hellsten U."/>
            <person name="Isogai Y."/>
            <person name="Letunic I."/>
            <person name="Marr M."/>
            <person name="Pincus D."/>
            <person name="Putnam N."/>
            <person name="Rokas A."/>
            <person name="Wright K.J."/>
            <person name="Zuzow R."/>
            <person name="Dirks W."/>
            <person name="Good M."/>
            <person name="Goodstein D."/>
            <person name="Lemons D."/>
            <person name="Li W."/>
            <person name="Lyons J.B."/>
            <person name="Morris A."/>
            <person name="Nichols S."/>
            <person name="Richter D.J."/>
            <person name="Salamov A."/>
            <person name="Bork P."/>
            <person name="Lim W.A."/>
            <person name="Manning G."/>
            <person name="Miller W.T."/>
            <person name="McGinnis W."/>
            <person name="Shapiro H."/>
            <person name="Tjian R."/>
            <person name="Grigoriev I.V."/>
            <person name="Rokhsar D."/>
        </authorList>
    </citation>
    <scope>NUCLEOTIDE SEQUENCE [LARGE SCALE GENOMIC DNA]</scope>
    <source>
        <strain evidence="4">MX1 / ATCC 50154</strain>
    </source>
</reference>